<comment type="similarity">
    <text evidence="1">Belongs to the 4-hydroxybenzoyl-CoA thioesterase family.</text>
</comment>
<protein>
    <submittedName>
        <fullName evidence="3">Acyl-CoA thioesterase</fullName>
    </submittedName>
</protein>
<dbReference type="CDD" id="cd00586">
    <property type="entry name" value="4HBT"/>
    <property type="match status" value="1"/>
</dbReference>
<evidence type="ECO:0000256" key="2">
    <source>
        <dbReference type="ARBA" id="ARBA00022801"/>
    </source>
</evidence>
<dbReference type="InterPro" id="IPR029069">
    <property type="entry name" value="HotDog_dom_sf"/>
</dbReference>
<evidence type="ECO:0000313" key="4">
    <source>
        <dbReference type="Proteomes" id="UP000321638"/>
    </source>
</evidence>
<dbReference type="EMBL" id="VDUZ01000053">
    <property type="protein sequence ID" value="TXL70784.1"/>
    <property type="molecule type" value="Genomic_DNA"/>
</dbReference>
<gene>
    <name evidence="3" type="ORF">FHP25_32795</name>
</gene>
<keyword evidence="2" id="KW-0378">Hydrolase</keyword>
<keyword evidence="4" id="KW-1185">Reference proteome</keyword>
<sequence length="158" mass="17271">MNAVPQLVSAPIDLKDPSVYGHLTHETLRFGDVDSNGHINNVAFLVLFENARVSYFVQHLKFMRARGLSSVVAHLDIDFRRQMFYPGTVRAGARLIEVRRSSFVLGQAIFDQDGHCAAAGHAVIVAYDPASGRGQPIPDEVRRDLVRIAGSPTGVSTS</sequence>
<organism evidence="3 4">
    <name type="scientific">Vineibacter terrae</name>
    <dbReference type="NCBI Taxonomy" id="2586908"/>
    <lineage>
        <taxon>Bacteria</taxon>
        <taxon>Pseudomonadati</taxon>
        <taxon>Pseudomonadota</taxon>
        <taxon>Alphaproteobacteria</taxon>
        <taxon>Hyphomicrobiales</taxon>
        <taxon>Vineibacter</taxon>
    </lineage>
</organism>
<dbReference type="InterPro" id="IPR050563">
    <property type="entry name" value="4-hydroxybenzoyl-CoA_TE"/>
</dbReference>
<comment type="caution">
    <text evidence="3">The sequence shown here is derived from an EMBL/GenBank/DDBJ whole genome shotgun (WGS) entry which is preliminary data.</text>
</comment>
<dbReference type="Pfam" id="PF13279">
    <property type="entry name" value="4HBT_2"/>
    <property type="match status" value="1"/>
</dbReference>
<evidence type="ECO:0000313" key="3">
    <source>
        <dbReference type="EMBL" id="TXL70784.1"/>
    </source>
</evidence>
<dbReference type="AlphaFoldDB" id="A0A5C8PC11"/>
<reference evidence="3 4" key="1">
    <citation type="submission" date="2019-06" db="EMBL/GenBank/DDBJ databases">
        <title>New taxonomy in bacterial strain CC-CFT640, isolated from vineyard.</title>
        <authorList>
            <person name="Lin S.-Y."/>
            <person name="Tsai C.-F."/>
            <person name="Young C.-C."/>
        </authorList>
    </citation>
    <scope>NUCLEOTIDE SEQUENCE [LARGE SCALE GENOMIC DNA]</scope>
    <source>
        <strain evidence="3 4">CC-CFT640</strain>
    </source>
</reference>
<dbReference type="Proteomes" id="UP000321638">
    <property type="component" value="Unassembled WGS sequence"/>
</dbReference>
<dbReference type="Gene3D" id="3.10.129.10">
    <property type="entry name" value="Hotdog Thioesterase"/>
    <property type="match status" value="1"/>
</dbReference>
<dbReference type="SUPFAM" id="SSF54637">
    <property type="entry name" value="Thioesterase/thiol ester dehydrase-isomerase"/>
    <property type="match status" value="1"/>
</dbReference>
<dbReference type="RefSeq" id="WP_147851230.1">
    <property type="nucleotide sequence ID" value="NZ_VDUZ01000053.1"/>
</dbReference>
<name>A0A5C8PC11_9HYPH</name>
<evidence type="ECO:0000256" key="1">
    <source>
        <dbReference type="ARBA" id="ARBA00005953"/>
    </source>
</evidence>
<dbReference type="PANTHER" id="PTHR31793">
    <property type="entry name" value="4-HYDROXYBENZOYL-COA THIOESTERASE FAMILY MEMBER"/>
    <property type="match status" value="1"/>
</dbReference>
<dbReference type="OrthoDB" id="9799036at2"/>
<accession>A0A5C8PC11</accession>
<dbReference type="PANTHER" id="PTHR31793:SF27">
    <property type="entry name" value="NOVEL THIOESTERASE SUPERFAMILY DOMAIN AND SAPOSIN A-TYPE DOMAIN CONTAINING PROTEIN (0610012H03RIK)"/>
    <property type="match status" value="1"/>
</dbReference>
<dbReference type="GO" id="GO:0047617">
    <property type="term" value="F:fatty acyl-CoA hydrolase activity"/>
    <property type="evidence" value="ECO:0007669"/>
    <property type="project" value="TreeGrafter"/>
</dbReference>
<proteinExistence type="inferred from homology"/>